<protein>
    <submittedName>
        <fullName evidence="1">Uncharacterized protein</fullName>
    </submittedName>
</protein>
<gene>
    <name evidence="1" type="ORF">LCI18_008811</name>
</gene>
<evidence type="ECO:0000313" key="2">
    <source>
        <dbReference type="Proteomes" id="UP000830768"/>
    </source>
</evidence>
<keyword evidence="2" id="KW-1185">Reference proteome</keyword>
<reference evidence="1" key="1">
    <citation type="submission" date="2021-11" db="EMBL/GenBank/DDBJ databases">
        <title>Fusarium solani-melongenae Genome sequencing and assembly.</title>
        <authorList>
            <person name="Xie S."/>
            <person name="Huang L."/>
            <person name="Zhang X."/>
        </authorList>
    </citation>
    <scope>NUCLEOTIDE SEQUENCE</scope>
    <source>
        <strain evidence="1">CRI 24-3</strain>
    </source>
</reference>
<dbReference type="EMBL" id="CP090036">
    <property type="protein sequence ID" value="UPK97876.1"/>
    <property type="molecule type" value="Genomic_DNA"/>
</dbReference>
<organism evidence="1 2">
    <name type="scientific">Fusarium solani subsp. cucurbitae</name>
    <name type="common">Neocosmosporum cucurbitae</name>
    <dbReference type="NCBI Taxonomy" id="2747967"/>
    <lineage>
        <taxon>Eukaryota</taxon>
        <taxon>Fungi</taxon>
        <taxon>Dikarya</taxon>
        <taxon>Ascomycota</taxon>
        <taxon>Pezizomycotina</taxon>
        <taxon>Sordariomycetes</taxon>
        <taxon>Hypocreomycetidae</taxon>
        <taxon>Hypocreales</taxon>
        <taxon>Nectriaceae</taxon>
        <taxon>Fusarium</taxon>
        <taxon>Fusarium solani species complex</taxon>
    </lineage>
</organism>
<proteinExistence type="predicted"/>
<name>A0ACD3Z9R3_FUSSC</name>
<evidence type="ECO:0000313" key="1">
    <source>
        <dbReference type="EMBL" id="UPK97876.1"/>
    </source>
</evidence>
<dbReference type="Proteomes" id="UP000830768">
    <property type="component" value="Chromosome 8"/>
</dbReference>
<accession>A0ACD3Z9R3</accession>
<sequence length="557" mass="61579">MADPLSIAASVVGLLGAAGKICAALSSFVGSAIDAPASARTTLATVEELRLSLQMVKQLVDTISSLPARRRQLVRLDHIAITFSNCILTLSELESLVCFKDGVMHRLKWAWSEKKVLVLLPRLESQKSSLSLMVTVLHCQTEMEAIQGRDRLNAAVDLILQRDQDFAARLQRLEDPFESHSRSVRFFDNHYIRSVSHTIPIPSDSIPPSSSSSESGSLARREFEEILEKSRVYSRSESNDSDMSFTSSTALSHAWSMLSLNDISIIAVFRLPITLDDIDSLGPGLTFGMLLRNPIVTAIPAQTTSNASLAGPSTQQQVTAPQVLHPDDAKARQIPASMKSKLLKQAAGTKGEKKYVDGKRVVAEMKLVVVGDGNTEKARTLITYTQDKFPADYVPTVFDKYAMTVMIGEDPYILELWDTAGQEEYDRLRPLSYPDTDIFLVFARVGSVTSYENVEKKWVPEISHFAPRVPFIIVGVDCEVDPIDHDPAIGHALADKVGAIKYMECSIITQKGLKDVFDEAIVAALSPPRRTRKGSRRSWRPGFLRTVTESKDDDQKK</sequence>